<sequence>MLLDTACYFLQKKLHHFNWAAILFCNFVDIKGLNEKRHQLQDVSHTSNNCRLINGKINLHNSLGMQIIASLSRNAFKNSCKLSQGIMGHIGTVIAIQALAYPQLRLAGTQS</sequence>
<keyword evidence="2" id="KW-1185">Reference proteome</keyword>
<proteinExistence type="predicted"/>
<comment type="caution">
    <text evidence="1">The sequence shown here is derived from an EMBL/GenBank/DDBJ whole genome shotgun (WGS) entry which is preliminary data.</text>
</comment>
<dbReference type="EMBL" id="BMKO01000001">
    <property type="protein sequence ID" value="GGE63436.1"/>
    <property type="molecule type" value="Genomic_DNA"/>
</dbReference>
<name>A0ABQ1SUQ8_9GAMM</name>
<evidence type="ECO:0000313" key="1">
    <source>
        <dbReference type="EMBL" id="GGE63436.1"/>
    </source>
</evidence>
<organism evidence="1 2">
    <name type="scientific">Shewanella carassii</name>
    <dbReference type="NCBI Taxonomy" id="1987584"/>
    <lineage>
        <taxon>Bacteria</taxon>
        <taxon>Pseudomonadati</taxon>
        <taxon>Pseudomonadota</taxon>
        <taxon>Gammaproteobacteria</taxon>
        <taxon>Alteromonadales</taxon>
        <taxon>Shewanellaceae</taxon>
        <taxon>Shewanella</taxon>
    </lineage>
</organism>
<protein>
    <submittedName>
        <fullName evidence="1">Uncharacterized protein</fullName>
    </submittedName>
</protein>
<accession>A0ABQ1SUQ8</accession>
<dbReference type="Proteomes" id="UP000606498">
    <property type="component" value="Unassembled WGS sequence"/>
</dbReference>
<gene>
    <name evidence="1" type="ORF">GCM10011520_00200</name>
</gene>
<reference evidence="2" key="1">
    <citation type="journal article" date="2019" name="Int. J. Syst. Evol. Microbiol.">
        <title>The Global Catalogue of Microorganisms (GCM) 10K type strain sequencing project: providing services to taxonomists for standard genome sequencing and annotation.</title>
        <authorList>
            <consortium name="The Broad Institute Genomics Platform"/>
            <consortium name="The Broad Institute Genome Sequencing Center for Infectious Disease"/>
            <person name="Wu L."/>
            <person name="Ma J."/>
        </authorList>
    </citation>
    <scope>NUCLEOTIDE SEQUENCE [LARGE SCALE GENOMIC DNA]</scope>
    <source>
        <strain evidence="2">CGMCC 1.16033</strain>
    </source>
</reference>
<evidence type="ECO:0000313" key="2">
    <source>
        <dbReference type="Proteomes" id="UP000606498"/>
    </source>
</evidence>
<dbReference type="RefSeq" id="WP_100144033.1">
    <property type="nucleotide sequence ID" value="NZ_BMKO01000001.1"/>
</dbReference>